<dbReference type="PANTHER" id="PTHR34477:SF1">
    <property type="entry name" value="UPF0213 PROTEIN YHBQ"/>
    <property type="match status" value="1"/>
</dbReference>
<dbReference type="PROSITE" id="PS50164">
    <property type="entry name" value="GIY_YIG"/>
    <property type="match status" value="1"/>
</dbReference>
<comment type="similarity">
    <text evidence="1">Belongs to the UPF0213 family.</text>
</comment>
<organism evidence="3 4">
    <name type="scientific">Candidatus Kaiserbacteria bacterium RIFCSPHIGHO2_01_FULL_55_17</name>
    <dbReference type="NCBI Taxonomy" id="1798484"/>
    <lineage>
        <taxon>Bacteria</taxon>
        <taxon>Candidatus Kaiseribacteriota</taxon>
    </lineage>
</organism>
<comment type="caution">
    <text evidence="3">The sequence shown here is derived from an EMBL/GenBank/DDBJ whole genome shotgun (WGS) entry which is preliminary data.</text>
</comment>
<evidence type="ECO:0000259" key="2">
    <source>
        <dbReference type="PROSITE" id="PS50164"/>
    </source>
</evidence>
<dbReference type="CDD" id="cd10456">
    <property type="entry name" value="GIY-YIG_UPF0213"/>
    <property type="match status" value="1"/>
</dbReference>
<accession>A0A1F6D934</accession>
<dbReference type="InterPro" id="IPR035901">
    <property type="entry name" value="GIY-YIG_endonuc_sf"/>
</dbReference>
<evidence type="ECO:0000256" key="1">
    <source>
        <dbReference type="ARBA" id="ARBA00007435"/>
    </source>
</evidence>
<dbReference type="Gene3D" id="3.40.1440.10">
    <property type="entry name" value="GIY-YIG endonuclease"/>
    <property type="match status" value="1"/>
</dbReference>
<dbReference type="PANTHER" id="PTHR34477">
    <property type="entry name" value="UPF0213 PROTEIN YHBQ"/>
    <property type="match status" value="1"/>
</dbReference>
<evidence type="ECO:0000313" key="3">
    <source>
        <dbReference type="EMBL" id="OGG57938.1"/>
    </source>
</evidence>
<protein>
    <recommendedName>
        <fullName evidence="2">GIY-YIG domain-containing protein</fullName>
    </recommendedName>
</protein>
<dbReference type="SUPFAM" id="SSF82771">
    <property type="entry name" value="GIY-YIG endonuclease"/>
    <property type="match status" value="1"/>
</dbReference>
<dbReference type="InterPro" id="IPR000305">
    <property type="entry name" value="GIY-YIG_endonuc"/>
</dbReference>
<dbReference type="EMBL" id="MFKX01000008">
    <property type="protein sequence ID" value="OGG57938.1"/>
    <property type="molecule type" value="Genomic_DNA"/>
</dbReference>
<dbReference type="Pfam" id="PF01541">
    <property type="entry name" value="GIY-YIG"/>
    <property type="match status" value="1"/>
</dbReference>
<name>A0A1F6D934_9BACT</name>
<sequence length="88" mass="10579">MHFVYIIRNSANKLYVGVTKDLQARLRSHNDKRGAQFTKRIPTFETVFLEQYATLADARKREIQIKKWRRDKKEVLIKRYQTGLPTRQ</sequence>
<dbReference type="InterPro" id="IPR050190">
    <property type="entry name" value="UPF0213_domain"/>
</dbReference>
<evidence type="ECO:0000313" key="4">
    <source>
        <dbReference type="Proteomes" id="UP000177958"/>
    </source>
</evidence>
<reference evidence="3 4" key="1">
    <citation type="journal article" date="2016" name="Nat. Commun.">
        <title>Thousands of microbial genomes shed light on interconnected biogeochemical processes in an aquifer system.</title>
        <authorList>
            <person name="Anantharaman K."/>
            <person name="Brown C.T."/>
            <person name="Hug L.A."/>
            <person name="Sharon I."/>
            <person name="Castelle C.J."/>
            <person name="Probst A.J."/>
            <person name="Thomas B.C."/>
            <person name="Singh A."/>
            <person name="Wilkins M.J."/>
            <person name="Karaoz U."/>
            <person name="Brodie E.L."/>
            <person name="Williams K.H."/>
            <person name="Hubbard S.S."/>
            <person name="Banfield J.F."/>
        </authorList>
    </citation>
    <scope>NUCLEOTIDE SEQUENCE [LARGE SCALE GENOMIC DNA]</scope>
</reference>
<dbReference type="SMART" id="SM00465">
    <property type="entry name" value="GIYc"/>
    <property type="match status" value="1"/>
</dbReference>
<dbReference type="Proteomes" id="UP000177958">
    <property type="component" value="Unassembled WGS sequence"/>
</dbReference>
<gene>
    <name evidence="3" type="ORF">A2853_03365</name>
</gene>
<dbReference type="AlphaFoldDB" id="A0A1F6D934"/>
<feature type="domain" description="GIY-YIG" evidence="2">
    <location>
        <begin position="1"/>
        <end position="75"/>
    </location>
</feature>
<proteinExistence type="inferred from homology"/>